<comment type="caution">
    <text evidence="1">The sequence shown here is derived from an EMBL/GenBank/DDBJ whole genome shotgun (WGS) entry which is preliminary data.</text>
</comment>
<evidence type="ECO:0000313" key="1">
    <source>
        <dbReference type="EMBL" id="GMH02719.1"/>
    </source>
</evidence>
<evidence type="ECO:0000313" key="2">
    <source>
        <dbReference type="Proteomes" id="UP001279734"/>
    </source>
</evidence>
<dbReference type="EMBL" id="BSYO01000004">
    <property type="protein sequence ID" value="GMH02719.1"/>
    <property type="molecule type" value="Genomic_DNA"/>
</dbReference>
<accession>A0AAD3S1M0</accession>
<sequence>MDLPGMLQRPQNNYFKIPETGKWTAHHQSSVSLLKLRRKLCNLGYSRGFHEAAPFSEEGLGNAILGAVHDPFGHNQFDYSQPEPVLAMHNLGKFRYHLQEQLQFDCQLHRQVMLGFGWFYRPWMTRPAAHIPAKKFEQGQFHQAGKM</sequence>
<dbReference type="AlphaFoldDB" id="A0AAD3S1M0"/>
<dbReference type="Proteomes" id="UP001279734">
    <property type="component" value="Unassembled WGS sequence"/>
</dbReference>
<reference evidence="1" key="1">
    <citation type="submission" date="2023-05" db="EMBL/GenBank/DDBJ databases">
        <title>Nepenthes gracilis genome sequencing.</title>
        <authorList>
            <person name="Fukushima K."/>
        </authorList>
    </citation>
    <scope>NUCLEOTIDE SEQUENCE</scope>
    <source>
        <strain evidence="1">SING2019-196</strain>
    </source>
</reference>
<keyword evidence="2" id="KW-1185">Reference proteome</keyword>
<gene>
    <name evidence="1" type="ORF">Nepgr_004558</name>
</gene>
<protein>
    <submittedName>
        <fullName evidence="1">Uncharacterized protein</fullName>
    </submittedName>
</protein>
<proteinExistence type="predicted"/>
<name>A0AAD3S1M0_NEPGR</name>
<organism evidence="1 2">
    <name type="scientific">Nepenthes gracilis</name>
    <name type="common">Slender pitcher plant</name>
    <dbReference type="NCBI Taxonomy" id="150966"/>
    <lineage>
        <taxon>Eukaryota</taxon>
        <taxon>Viridiplantae</taxon>
        <taxon>Streptophyta</taxon>
        <taxon>Embryophyta</taxon>
        <taxon>Tracheophyta</taxon>
        <taxon>Spermatophyta</taxon>
        <taxon>Magnoliopsida</taxon>
        <taxon>eudicotyledons</taxon>
        <taxon>Gunneridae</taxon>
        <taxon>Pentapetalae</taxon>
        <taxon>Caryophyllales</taxon>
        <taxon>Nepenthaceae</taxon>
        <taxon>Nepenthes</taxon>
    </lineage>
</organism>